<dbReference type="InterPro" id="IPR004401">
    <property type="entry name" value="YbaB/EbfC"/>
</dbReference>
<organism evidence="1 2">
    <name type="scientific">Antricoccus suffuscus</name>
    <dbReference type="NCBI Taxonomy" id="1629062"/>
    <lineage>
        <taxon>Bacteria</taxon>
        <taxon>Bacillati</taxon>
        <taxon>Actinomycetota</taxon>
        <taxon>Actinomycetes</taxon>
        <taxon>Geodermatophilales</taxon>
        <taxon>Antricoccaceae</taxon>
        <taxon>Antricoccus</taxon>
    </lineage>
</organism>
<sequence>MTSSDLPDVAGVKAYAEQLQSSFEKMLVEGPKVAAAARAVSITKKSKDGLITVTVSARGELEKLELDPRIYRRPDSRELAESIVEVTQAAIAEAKEAVIEIFEKIAPRQTLERHMDGDIEGISNDMRARMMGRE</sequence>
<gene>
    <name evidence="1" type="ORF">CLV47_108121</name>
</gene>
<evidence type="ECO:0000313" key="2">
    <source>
        <dbReference type="Proteomes" id="UP000237752"/>
    </source>
</evidence>
<evidence type="ECO:0000313" key="1">
    <source>
        <dbReference type="EMBL" id="PRZ41762.1"/>
    </source>
</evidence>
<reference evidence="1 2" key="1">
    <citation type="submission" date="2018-03" db="EMBL/GenBank/DDBJ databases">
        <title>Genomic Encyclopedia of Archaeal and Bacterial Type Strains, Phase II (KMG-II): from individual species to whole genera.</title>
        <authorList>
            <person name="Goeker M."/>
        </authorList>
    </citation>
    <scope>NUCLEOTIDE SEQUENCE [LARGE SCALE GENOMIC DNA]</scope>
    <source>
        <strain evidence="1 2">DSM 100065</strain>
    </source>
</reference>
<accession>A0A2T0ZZI7</accession>
<proteinExistence type="predicted"/>
<dbReference type="Gene3D" id="3.30.1310.10">
    <property type="entry name" value="Nucleoid-associated protein YbaB-like domain"/>
    <property type="match status" value="1"/>
</dbReference>
<dbReference type="InterPro" id="IPR036894">
    <property type="entry name" value="YbaB-like_sf"/>
</dbReference>
<dbReference type="SUPFAM" id="SSF82607">
    <property type="entry name" value="YbaB-like"/>
    <property type="match status" value="1"/>
</dbReference>
<keyword evidence="2" id="KW-1185">Reference proteome</keyword>
<keyword evidence="1" id="KW-0238">DNA-binding</keyword>
<comment type="caution">
    <text evidence="1">The sequence shown here is derived from an EMBL/GenBank/DDBJ whole genome shotgun (WGS) entry which is preliminary data.</text>
</comment>
<dbReference type="Proteomes" id="UP000237752">
    <property type="component" value="Unassembled WGS sequence"/>
</dbReference>
<dbReference type="EMBL" id="PVUE01000008">
    <property type="protein sequence ID" value="PRZ41762.1"/>
    <property type="molecule type" value="Genomic_DNA"/>
</dbReference>
<name>A0A2T0ZZI7_9ACTN</name>
<dbReference type="Pfam" id="PF02575">
    <property type="entry name" value="YbaB_DNA_bd"/>
    <property type="match status" value="1"/>
</dbReference>
<protein>
    <submittedName>
        <fullName evidence="1">DNA-binding protein YbaB</fullName>
    </submittedName>
</protein>
<dbReference type="GO" id="GO:0003677">
    <property type="term" value="F:DNA binding"/>
    <property type="evidence" value="ECO:0007669"/>
    <property type="project" value="UniProtKB-KW"/>
</dbReference>
<dbReference type="AlphaFoldDB" id="A0A2T0ZZI7"/>
<dbReference type="OrthoDB" id="3625992at2"/>
<dbReference type="RefSeq" id="WP_106349143.1">
    <property type="nucleotide sequence ID" value="NZ_PVUE01000008.1"/>
</dbReference>